<comment type="caution">
    <text evidence="1">The sequence shown here is derived from an EMBL/GenBank/DDBJ whole genome shotgun (WGS) entry which is preliminary data.</text>
</comment>
<gene>
    <name evidence="1" type="ORF">MENT_LOCUS32681</name>
</gene>
<accession>A0A6V7W0J2</accession>
<protein>
    <submittedName>
        <fullName evidence="1">Uncharacterized protein</fullName>
    </submittedName>
</protein>
<organism evidence="1 2">
    <name type="scientific">Meloidogyne enterolobii</name>
    <name type="common">Root-knot nematode worm</name>
    <name type="synonym">Meloidogyne mayaguensis</name>
    <dbReference type="NCBI Taxonomy" id="390850"/>
    <lineage>
        <taxon>Eukaryota</taxon>
        <taxon>Metazoa</taxon>
        <taxon>Ecdysozoa</taxon>
        <taxon>Nematoda</taxon>
        <taxon>Chromadorea</taxon>
        <taxon>Rhabditida</taxon>
        <taxon>Tylenchina</taxon>
        <taxon>Tylenchomorpha</taxon>
        <taxon>Tylenchoidea</taxon>
        <taxon>Meloidogynidae</taxon>
        <taxon>Meloidogyninae</taxon>
        <taxon>Meloidogyne</taxon>
    </lineage>
</organism>
<sequence length="69" mass="7938">MLKIIYESSSNAEEKSKIRWSALNTAKYILEMFKKGKDVFDGGCKETFFNEEKIGKKISNKNLEGKSKK</sequence>
<dbReference type="Proteomes" id="UP000580250">
    <property type="component" value="Unassembled WGS sequence"/>
</dbReference>
<evidence type="ECO:0000313" key="2">
    <source>
        <dbReference type="Proteomes" id="UP000580250"/>
    </source>
</evidence>
<evidence type="ECO:0000313" key="1">
    <source>
        <dbReference type="EMBL" id="CAD2180592.1"/>
    </source>
</evidence>
<reference evidence="1 2" key="1">
    <citation type="submission" date="2020-08" db="EMBL/GenBank/DDBJ databases">
        <authorList>
            <person name="Koutsovoulos G."/>
            <person name="Danchin GJ E."/>
        </authorList>
    </citation>
    <scope>NUCLEOTIDE SEQUENCE [LARGE SCALE GENOMIC DNA]</scope>
</reference>
<dbReference type="EMBL" id="CAJEWN010000375">
    <property type="protein sequence ID" value="CAD2180592.1"/>
    <property type="molecule type" value="Genomic_DNA"/>
</dbReference>
<proteinExistence type="predicted"/>
<name>A0A6V7W0J2_MELEN</name>
<dbReference type="AlphaFoldDB" id="A0A6V7W0J2"/>